<protein>
    <submittedName>
        <fullName evidence="1">Phage tail protein I</fullName>
    </submittedName>
</protein>
<dbReference type="Proteomes" id="UP001595999">
    <property type="component" value="Unassembled WGS sequence"/>
</dbReference>
<dbReference type="InterPro" id="IPR006521">
    <property type="entry name" value="Tail_protein_I"/>
</dbReference>
<dbReference type="RefSeq" id="WP_231460744.1">
    <property type="nucleotide sequence ID" value="NZ_JAJOHW010000005.1"/>
</dbReference>
<name>A0ABV8ZTE0_9NEIS</name>
<dbReference type="EMBL" id="JBHSEK010000003">
    <property type="protein sequence ID" value="MFC4489408.1"/>
    <property type="molecule type" value="Genomic_DNA"/>
</dbReference>
<reference evidence="2" key="1">
    <citation type="journal article" date="2019" name="Int. J. Syst. Evol. Microbiol.">
        <title>The Global Catalogue of Microorganisms (GCM) 10K type strain sequencing project: providing services to taxonomists for standard genome sequencing and annotation.</title>
        <authorList>
            <consortium name="The Broad Institute Genomics Platform"/>
            <consortium name="The Broad Institute Genome Sequencing Center for Infectious Disease"/>
            <person name="Wu L."/>
            <person name="Ma J."/>
        </authorList>
    </citation>
    <scope>NUCLEOTIDE SEQUENCE [LARGE SCALE GENOMIC DNA]</scope>
    <source>
        <strain evidence="2">CGMCC 4.7608</strain>
    </source>
</reference>
<evidence type="ECO:0000313" key="1">
    <source>
        <dbReference type="EMBL" id="MFC4489408.1"/>
    </source>
</evidence>
<comment type="caution">
    <text evidence="1">The sequence shown here is derived from an EMBL/GenBank/DDBJ whole genome shotgun (WGS) entry which is preliminary data.</text>
</comment>
<accession>A0ABV8ZTE0</accession>
<sequence length="244" mass="26243">MSGAVAKAGGVAPNILANDPRFGHLAQLTTRLGDADLSTLLVYLVDQVDAGWLPALAEQFHVAGDEGWRLSQGARQQRELIKQSIHLHRSKGTRWSLQQVLATLALSGQISEWFEYAGKPYHFKIHIDLAARGIAAATLTALEAMINEYKNARSVLELLALVLSNRSAVPVLALATQGGELATVYPFQLESLQQRASLNAALALDSVEAATVYPFQTTALRQQAPVTLGLAYASVETVTLYPAA</sequence>
<evidence type="ECO:0000313" key="2">
    <source>
        <dbReference type="Proteomes" id="UP001595999"/>
    </source>
</evidence>
<organism evidence="1 2">
    <name type="scientific">Chromobacterium aquaticum</name>
    <dbReference type="NCBI Taxonomy" id="467180"/>
    <lineage>
        <taxon>Bacteria</taxon>
        <taxon>Pseudomonadati</taxon>
        <taxon>Pseudomonadota</taxon>
        <taxon>Betaproteobacteria</taxon>
        <taxon>Neisseriales</taxon>
        <taxon>Chromobacteriaceae</taxon>
        <taxon>Chromobacterium</taxon>
    </lineage>
</organism>
<dbReference type="NCBIfam" id="TIGR01634">
    <property type="entry name" value="tail_P2_I"/>
    <property type="match status" value="1"/>
</dbReference>
<dbReference type="Pfam" id="PF09684">
    <property type="entry name" value="Tail_P2_I"/>
    <property type="match status" value="1"/>
</dbReference>
<proteinExistence type="predicted"/>
<gene>
    <name evidence="1" type="ORF">ACFO0R_07220</name>
</gene>
<keyword evidence="2" id="KW-1185">Reference proteome</keyword>